<evidence type="ECO:0000256" key="2">
    <source>
        <dbReference type="ARBA" id="ARBA00022443"/>
    </source>
</evidence>
<keyword evidence="5" id="KW-0862">Zinc</keyword>
<dbReference type="SMART" id="SM00184">
    <property type="entry name" value="RING"/>
    <property type="match status" value="1"/>
</dbReference>
<evidence type="ECO:0008006" key="14">
    <source>
        <dbReference type="Google" id="ProtNLM"/>
    </source>
</evidence>
<feature type="compositionally biased region" description="Polar residues" evidence="9">
    <location>
        <begin position="520"/>
        <end position="531"/>
    </location>
</feature>
<evidence type="ECO:0000256" key="9">
    <source>
        <dbReference type="SAM" id="MobiDB-lite"/>
    </source>
</evidence>
<evidence type="ECO:0000256" key="3">
    <source>
        <dbReference type="ARBA" id="ARBA00022723"/>
    </source>
</evidence>
<feature type="compositionally biased region" description="Basic and acidic residues" evidence="9">
    <location>
        <begin position="219"/>
        <end position="231"/>
    </location>
</feature>
<reference evidence="13" key="1">
    <citation type="submission" date="2019-06" db="EMBL/GenBank/DDBJ databases">
        <authorList>
            <person name="Broberg M."/>
        </authorList>
    </citation>
    <scope>NUCLEOTIDE SEQUENCE [LARGE SCALE GENOMIC DNA]</scope>
</reference>
<evidence type="ECO:0000313" key="13">
    <source>
        <dbReference type="Proteomes" id="UP000775872"/>
    </source>
</evidence>
<proteinExistence type="inferred from homology"/>
<feature type="compositionally biased region" description="Basic and acidic residues" evidence="9">
    <location>
        <begin position="179"/>
        <end position="203"/>
    </location>
</feature>
<evidence type="ECO:0000256" key="7">
    <source>
        <dbReference type="PROSITE-ProRule" id="PRU00175"/>
    </source>
</evidence>
<evidence type="ECO:0000259" key="10">
    <source>
        <dbReference type="PROSITE" id="PS50002"/>
    </source>
</evidence>
<feature type="compositionally biased region" description="Low complexity" evidence="9">
    <location>
        <begin position="435"/>
        <end position="459"/>
    </location>
</feature>
<evidence type="ECO:0000313" key="12">
    <source>
        <dbReference type="EMBL" id="CAH0049210.1"/>
    </source>
</evidence>
<dbReference type="InterPro" id="IPR001841">
    <property type="entry name" value="Znf_RING"/>
</dbReference>
<keyword evidence="6" id="KW-0832">Ubl conjugation</keyword>
<name>A0A9P0EJ19_9HYPO</name>
<feature type="domain" description="RING-type" evidence="11">
    <location>
        <begin position="16"/>
        <end position="72"/>
    </location>
</feature>
<dbReference type="SMART" id="SM00326">
    <property type="entry name" value="SH3"/>
    <property type="match status" value="1"/>
</dbReference>
<evidence type="ECO:0000259" key="11">
    <source>
        <dbReference type="PROSITE" id="PS50089"/>
    </source>
</evidence>
<keyword evidence="13" id="KW-1185">Reference proteome</keyword>
<feature type="compositionally biased region" description="Polar residues" evidence="9">
    <location>
        <begin position="235"/>
        <end position="248"/>
    </location>
</feature>
<accession>A0A9P0EJ19</accession>
<feature type="domain" description="SH3" evidence="10">
    <location>
        <begin position="897"/>
        <end position="958"/>
    </location>
</feature>
<evidence type="ECO:0000256" key="8">
    <source>
        <dbReference type="PROSITE-ProRule" id="PRU00192"/>
    </source>
</evidence>
<feature type="region of interest" description="Disordered" evidence="9">
    <location>
        <begin position="98"/>
        <end position="248"/>
    </location>
</feature>
<dbReference type="InterPro" id="IPR043145">
    <property type="entry name" value="Znf_ZZ_sf"/>
</dbReference>
<feature type="compositionally biased region" description="Low complexity" evidence="9">
    <location>
        <begin position="473"/>
        <end position="503"/>
    </location>
</feature>
<dbReference type="GO" id="GO:0005634">
    <property type="term" value="C:nucleus"/>
    <property type="evidence" value="ECO:0007669"/>
    <property type="project" value="TreeGrafter"/>
</dbReference>
<dbReference type="PROSITE" id="PS50002">
    <property type="entry name" value="SH3"/>
    <property type="match status" value="1"/>
</dbReference>
<evidence type="ECO:0000256" key="4">
    <source>
        <dbReference type="ARBA" id="ARBA00022771"/>
    </source>
</evidence>
<dbReference type="GO" id="GO:0008270">
    <property type="term" value="F:zinc ion binding"/>
    <property type="evidence" value="ECO:0007669"/>
    <property type="project" value="UniProtKB-KW"/>
</dbReference>
<dbReference type="GO" id="GO:0004842">
    <property type="term" value="F:ubiquitin-protein transferase activity"/>
    <property type="evidence" value="ECO:0007669"/>
    <property type="project" value="TreeGrafter"/>
</dbReference>
<feature type="region of interest" description="Disordered" evidence="9">
    <location>
        <begin position="294"/>
        <end position="545"/>
    </location>
</feature>
<dbReference type="Gene3D" id="3.30.40.10">
    <property type="entry name" value="Zinc/RING finger domain, C3HC4 (zinc finger)"/>
    <property type="match status" value="1"/>
</dbReference>
<gene>
    <name evidence="12" type="ORF">CSOL1703_00001165</name>
</gene>
<sequence length="959" mass="105977">MESPKSGLELERELTCSICTELLYQPLTLLDCLHTFCGSCLKEWFSFQAAKIENAPNPPPPDAAPFTCPSCRAPVRDTRHSATFVTLLDMLITAHPEKARTDADKEDMASKYKPGDQVIPKIKRRERTAEERRADEEDRRLVDSVREISLRESSGAPPQSSRPQHRRDSRSRSSGDTASDPRQRRTREGGHRQRRDEPRRENSDQLAPDGEPRRRRRSESRQRQIDQERAARQIGHQSSLRSLISSADMNDRDIEKEIEEFARQIQEEGLLNGLDLDNIDLTRDDELSRRITEAYRRRQRGRTRNENSSRSNGRSSNSNGGHSSSTRPTESSQGDRGPTTASNGGRQGSSRPNRHARSASASGHSEERRRPPTAWTANLDARDSSSTGRRRASSNGRSTTVPTVPAFSTPPTSDSSRPAARSQTDLTLPPSSVDGAGRARPATSSGRSSSSPVTNSSPTNLPASSAPNLQSFANRATHANPNNANPTSGRSTTPPETSQQTTQINRQRANPPAELAVMHSSASGPVSTSPVLSPASAGHQRKRSQLYPEPSITCARCGKTHIEYEVHYNCHICANGQWNICLTCYRASLGCKHWFGFGYAAWVKWEKIRNRSDSPQAMSPPHVLTAHRYVPPQHQPGGADGRKTLTAYDPKNRLEVGMFCARCSAWANQCFWRCEQCNENDWGFCNNCVNQGKSCSHMLLPLTNEGSSSQDRPKSPRSPGPPATASILTGPSGSSVGDFKPLTFATRCDICQDPIGLTQTRYHCYSCKSALIADATPGDYDICTSCYDNLVQHGEISPENGHSGWRRCLNGHRMVVIGFTEGKIGLWRYVDHDLVGGRSLGSESYTSVDKRGLELVKWSWPWGDQKRERLVSKNVKTAAPSSDGGVTFTQTFPPDGGVGARATAKWAWYPASGNDDELMFPRGAEIKEVEDMNGDWFFGTYMGAKGVFPAPYVRLHQEN</sequence>
<dbReference type="SUPFAM" id="SSF50044">
    <property type="entry name" value="SH3-domain"/>
    <property type="match status" value="1"/>
</dbReference>
<dbReference type="SUPFAM" id="SSF57850">
    <property type="entry name" value="RING/U-box"/>
    <property type="match status" value="2"/>
</dbReference>
<dbReference type="InterPro" id="IPR017907">
    <property type="entry name" value="Znf_RING_CS"/>
</dbReference>
<dbReference type="PANTHER" id="PTHR16079">
    <property type="entry name" value="UBIQUITIN LIGASE PROTEIN CHFR"/>
    <property type="match status" value="1"/>
</dbReference>
<dbReference type="OrthoDB" id="1305878at2759"/>
<feature type="region of interest" description="Disordered" evidence="9">
    <location>
        <begin position="705"/>
        <end position="734"/>
    </location>
</feature>
<reference evidence="12 13" key="2">
    <citation type="submission" date="2021-10" db="EMBL/GenBank/DDBJ databases">
        <authorList>
            <person name="Piombo E."/>
        </authorList>
    </citation>
    <scope>NUCLEOTIDE SEQUENCE [LARGE SCALE GENOMIC DNA]</scope>
</reference>
<comment type="similarity">
    <text evidence="1">Belongs to the SH3RF family.</text>
</comment>
<dbReference type="InterPro" id="IPR018957">
    <property type="entry name" value="Znf_C3HC4_RING-type"/>
</dbReference>
<dbReference type="EMBL" id="CABFOC020000035">
    <property type="protein sequence ID" value="CAH0049210.1"/>
    <property type="molecule type" value="Genomic_DNA"/>
</dbReference>
<dbReference type="GO" id="GO:0006511">
    <property type="term" value="P:ubiquitin-dependent protein catabolic process"/>
    <property type="evidence" value="ECO:0007669"/>
    <property type="project" value="TreeGrafter"/>
</dbReference>
<dbReference type="InterPro" id="IPR013083">
    <property type="entry name" value="Znf_RING/FYVE/PHD"/>
</dbReference>
<dbReference type="PROSITE" id="PS50089">
    <property type="entry name" value="ZF_RING_2"/>
    <property type="match status" value="1"/>
</dbReference>
<feature type="compositionally biased region" description="Low complexity" evidence="9">
    <location>
        <begin position="306"/>
        <end position="327"/>
    </location>
</feature>
<dbReference type="InterPro" id="IPR052256">
    <property type="entry name" value="E3_ubiquitin-ligase_CHFR"/>
</dbReference>
<evidence type="ECO:0000256" key="1">
    <source>
        <dbReference type="ARBA" id="ARBA00008649"/>
    </source>
</evidence>
<dbReference type="InterPro" id="IPR036028">
    <property type="entry name" value="SH3-like_dom_sf"/>
</dbReference>
<dbReference type="Gene3D" id="2.30.30.40">
    <property type="entry name" value="SH3 Domains"/>
    <property type="match status" value="1"/>
</dbReference>
<feature type="compositionally biased region" description="Polar residues" evidence="9">
    <location>
        <begin position="460"/>
        <end position="472"/>
    </location>
</feature>
<feature type="compositionally biased region" description="Basic and acidic residues" evidence="9">
    <location>
        <begin position="98"/>
        <end position="114"/>
    </location>
</feature>
<feature type="compositionally biased region" description="Polar residues" evidence="9">
    <location>
        <begin position="328"/>
        <end position="351"/>
    </location>
</feature>
<evidence type="ECO:0000256" key="5">
    <source>
        <dbReference type="ARBA" id="ARBA00022833"/>
    </source>
</evidence>
<keyword evidence="3" id="KW-0479">Metal-binding</keyword>
<dbReference type="PANTHER" id="PTHR16079:SF4">
    <property type="entry name" value="E3 UBIQUITIN-PROTEIN LIGASE CHFR"/>
    <property type="match status" value="1"/>
</dbReference>
<evidence type="ECO:0000256" key="6">
    <source>
        <dbReference type="ARBA" id="ARBA00022843"/>
    </source>
</evidence>
<comment type="caution">
    <text evidence="12">The sequence shown here is derived from an EMBL/GenBank/DDBJ whole genome shotgun (WGS) entry which is preliminary data.</text>
</comment>
<dbReference type="Pfam" id="PF00097">
    <property type="entry name" value="zf-C3HC4"/>
    <property type="match status" value="1"/>
</dbReference>
<feature type="compositionally biased region" description="Basic and acidic residues" evidence="9">
    <location>
        <begin position="127"/>
        <end position="150"/>
    </location>
</feature>
<feature type="compositionally biased region" description="Polar residues" evidence="9">
    <location>
        <begin position="409"/>
        <end position="430"/>
    </location>
</feature>
<keyword evidence="2 8" id="KW-0728">SH3 domain</keyword>
<keyword evidence="4 7" id="KW-0863">Zinc-finger</keyword>
<dbReference type="GO" id="GO:0016567">
    <property type="term" value="P:protein ubiquitination"/>
    <property type="evidence" value="ECO:0007669"/>
    <property type="project" value="TreeGrafter"/>
</dbReference>
<dbReference type="Gene3D" id="3.30.60.90">
    <property type="match status" value="1"/>
</dbReference>
<feature type="compositionally biased region" description="Polar residues" evidence="9">
    <location>
        <begin position="393"/>
        <end position="402"/>
    </location>
</feature>
<organism evidence="12 13">
    <name type="scientific">Clonostachys solani</name>
    <dbReference type="NCBI Taxonomy" id="160281"/>
    <lineage>
        <taxon>Eukaryota</taxon>
        <taxon>Fungi</taxon>
        <taxon>Dikarya</taxon>
        <taxon>Ascomycota</taxon>
        <taxon>Pezizomycotina</taxon>
        <taxon>Sordariomycetes</taxon>
        <taxon>Hypocreomycetidae</taxon>
        <taxon>Hypocreales</taxon>
        <taxon>Bionectriaceae</taxon>
        <taxon>Clonostachys</taxon>
    </lineage>
</organism>
<protein>
    <recommendedName>
        <fullName evidence="14">E3 ubiquitin-protein ligase CHFR</fullName>
    </recommendedName>
</protein>
<dbReference type="InterPro" id="IPR001452">
    <property type="entry name" value="SH3_domain"/>
</dbReference>
<dbReference type="AlphaFoldDB" id="A0A9P0EJ19"/>
<dbReference type="Proteomes" id="UP000775872">
    <property type="component" value="Unassembled WGS sequence"/>
</dbReference>
<dbReference type="PROSITE" id="PS00518">
    <property type="entry name" value="ZF_RING_1"/>
    <property type="match status" value="1"/>
</dbReference>